<comment type="caution">
    <text evidence="10">The sequence shown here is derived from an EMBL/GenBank/DDBJ whole genome shotgun (WGS) entry which is preliminary data.</text>
</comment>
<dbReference type="GO" id="GO:1990961">
    <property type="term" value="P:xenobiotic detoxification by transmembrane export across the plasma membrane"/>
    <property type="evidence" value="ECO:0007669"/>
    <property type="project" value="InterPro"/>
</dbReference>
<dbReference type="Pfam" id="PF07690">
    <property type="entry name" value="MFS_1"/>
    <property type="match status" value="1"/>
</dbReference>
<dbReference type="SUPFAM" id="SSF103473">
    <property type="entry name" value="MFS general substrate transporter"/>
    <property type="match status" value="1"/>
</dbReference>
<dbReference type="InterPro" id="IPR011701">
    <property type="entry name" value="MFS"/>
</dbReference>
<gene>
    <name evidence="10" type="ORF">IC608_02415</name>
</gene>
<dbReference type="CDD" id="cd17320">
    <property type="entry name" value="MFS_MdfA_MDR_like"/>
    <property type="match status" value="1"/>
</dbReference>
<name>A0A927FQD9_9HYPH</name>
<evidence type="ECO:0000256" key="7">
    <source>
        <dbReference type="ARBA" id="ARBA00023136"/>
    </source>
</evidence>
<comment type="caution">
    <text evidence="8">Lacks conserved residue(s) required for the propagation of feature annotation.</text>
</comment>
<feature type="transmembrane region" description="Helical" evidence="8">
    <location>
        <begin position="243"/>
        <end position="264"/>
    </location>
</feature>
<dbReference type="Gene3D" id="1.20.1720.10">
    <property type="entry name" value="Multidrug resistance protein D"/>
    <property type="match status" value="1"/>
</dbReference>
<reference evidence="10" key="1">
    <citation type="submission" date="2020-09" db="EMBL/GenBank/DDBJ databases">
        <title>Genome seq and assembly of Devosia sp.</title>
        <authorList>
            <person name="Chhetri G."/>
        </authorList>
    </citation>
    <scope>NUCLEOTIDE SEQUENCE</scope>
    <source>
        <strain evidence="10">PTR5</strain>
    </source>
</reference>
<keyword evidence="5 8" id="KW-0812">Transmembrane</keyword>
<dbReference type="InterPro" id="IPR036259">
    <property type="entry name" value="MFS_trans_sf"/>
</dbReference>
<feature type="transmembrane region" description="Helical" evidence="8">
    <location>
        <begin position="139"/>
        <end position="158"/>
    </location>
</feature>
<feature type="transmembrane region" description="Helical" evidence="8">
    <location>
        <begin position="52"/>
        <end position="70"/>
    </location>
</feature>
<dbReference type="PRINTS" id="PR01036">
    <property type="entry name" value="TCRTETB"/>
</dbReference>
<comment type="subcellular location">
    <subcellularLocation>
        <location evidence="8">Cell inner membrane</location>
        <topology evidence="8">Multi-pass membrane protein</topology>
    </subcellularLocation>
    <subcellularLocation>
        <location evidence="1">Cell membrane</location>
        <topology evidence="1">Multi-pass membrane protein</topology>
    </subcellularLocation>
</comment>
<evidence type="ECO:0000256" key="2">
    <source>
        <dbReference type="ARBA" id="ARBA00006236"/>
    </source>
</evidence>
<keyword evidence="8" id="KW-0997">Cell inner membrane</keyword>
<protein>
    <recommendedName>
        <fullName evidence="8">Bcr/CflA family efflux transporter</fullName>
    </recommendedName>
</protein>
<proteinExistence type="inferred from homology"/>
<keyword evidence="4" id="KW-1003">Cell membrane</keyword>
<dbReference type="GO" id="GO:0042910">
    <property type="term" value="F:xenobiotic transmembrane transporter activity"/>
    <property type="evidence" value="ECO:0007669"/>
    <property type="project" value="InterPro"/>
</dbReference>
<feature type="transmembrane region" description="Helical" evidence="8">
    <location>
        <begin position="218"/>
        <end position="237"/>
    </location>
</feature>
<accession>A0A927FQD9</accession>
<sequence length="417" mass="45090">MSSHYTRVLSRPEFIALIAALMALNALAIDVMLPALPYMGEHLGISDENERQFVISAYMIGMGLAQLAFGPLTDRFGRRAPLLAGMGVYIIAVIAAAFAPSFLTLLVLRFVQGLGAASVRVIATAVVRDRYSGREMAEVMSLTFMVFMAIPIIAPGIGQVLLLTGPWQSIFIFMGVLASIFWLWTFMRLPETLRPEHRRPLSFGGVLRGFQLVFTNRVAISYGLAGTFLFGALFGFISSSQQIYVDIYGLGVYFPVAFAAVAALMSLSSFTNSRVVRRFGMRRLSHGAMLVFTATSGIWLVFALTGNLPLWLFFGLLCIIMFSFGWAASNMNSLSMEPLGAVAGTAASVFGFIQTVGGAVIGSYTGQLFNGTTVPVATGYFTMGILALICILFAEKGRLFGVGEQYGRAAEPVTEAH</sequence>
<dbReference type="GO" id="GO:0005886">
    <property type="term" value="C:plasma membrane"/>
    <property type="evidence" value="ECO:0007669"/>
    <property type="project" value="UniProtKB-SubCell"/>
</dbReference>
<feature type="transmembrane region" description="Helical" evidence="8">
    <location>
        <begin position="373"/>
        <end position="394"/>
    </location>
</feature>
<dbReference type="PANTHER" id="PTHR23502:SF132">
    <property type="entry name" value="POLYAMINE TRANSPORTER 2-RELATED"/>
    <property type="match status" value="1"/>
</dbReference>
<evidence type="ECO:0000259" key="9">
    <source>
        <dbReference type="PROSITE" id="PS50850"/>
    </source>
</evidence>
<evidence type="ECO:0000313" key="11">
    <source>
        <dbReference type="Proteomes" id="UP000654108"/>
    </source>
</evidence>
<evidence type="ECO:0000256" key="8">
    <source>
        <dbReference type="RuleBase" id="RU365088"/>
    </source>
</evidence>
<evidence type="ECO:0000256" key="3">
    <source>
        <dbReference type="ARBA" id="ARBA00022448"/>
    </source>
</evidence>
<dbReference type="PROSITE" id="PS50850">
    <property type="entry name" value="MFS"/>
    <property type="match status" value="1"/>
</dbReference>
<evidence type="ECO:0000256" key="5">
    <source>
        <dbReference type="ARBA" id="ARBA00022692"/>
    </source>
</evidence>
<feature type="domain" description="Major facilitator superfamily (MFS) profile" evidence="9">
    <location>
        <begin position="14"/>
        <end position="396"/>
    </location>
</feature>
<organism evidence="10 11">
    <name type="scientific">Devosia oryzisoli</name>
    <dbReference type="NCBI Taxonomy" id="2774138"/>
    <lineage>
        <taxon>Bacteria</taxon>
        <taxon>Pseudomonadati</taxon>
        <taxon>Pseudomonadota</taxon>
        <taxon>Alphaproteobacteria</taxon>
        <taxon>Hyphomicrobiales</taxon>
        <taxon>Devosiaceae</taxon>
        <taxon>Devosia</taxon>
    </lineage>
</organism>
<evidence type="ECO:0000256" key="4">
    <source>
        <dbReference type="ARBA" id="ARBA00022475"/>
    </source>
</evidence>
<keyword evidence="3 8" id="KW-0813">Transport</keyword>
<feature type="transmembrane region" description="Helical" evidence="8">
    <location>
        <begin position="284"/>
        <end position="302"/>
    </location>
</feature>
<evidence type="ECO:0000256" key="6">
    <source>
        <dbReference type="ARBA" id="ARBA00022989"/>
    </source>
</evidence>
<feature type="transmembrane region" description="Helical" evidence="8">
    <location>
        <begin position="170"/>
        <end position="189"/>
    </location>
</feature>
<evidence type="ECO:0000313" key="10">
    <source>
        <dbReference type="EMBL" id="MBD8064330.1"/>
    </source>
</evidence>
<feature type="transmembrane region" description="Helical" evidence="8">
    <location>
        <begin position="308"/>
        <end position="327"/>
    </location>
</feature>
<keyword evidence="7 8" id="KW-0472">Membrane</keyword>
<dbReference type="EMBL" id="JACYFU010000001">
    <property type="protein sequence ID" value="MBD8064330.1"/>
    <property type="molecule type" value="Genomic_DNA"/>
</dbReference>
<keyword evidence="6 8" id="KW-1133">Transmembrane helix</keyword>
<feature type="transmembrane region" description="Helical" evidence="8">
    <location>
        <begin position="106"/>
        <end position="127"/>
    </location>
</feature>
<keyword evidence="11" id="KW-1185">Reference proteome</keyword>
<dbReference type="InterPro" id="IPR020846">
    <property type="entry name" value="MFS_dom"/>
</dbReference>
<dbReference type="NCBIfam" id="TIGR00710">
    <property type="entry name" value="efflux_Bcr_CflA"/>
    <property type="match status" value="1"/>
</dbReference>
<dbReference type="AlphaFoldDB" id="A0A927FQD9"/>
<dbReference type="Proteomes" id="UP000654108">
    <property type="component" value="Unassembled WGS sequence"/>
</dbReference>
<feature type="transmembrane region" description="Helical" evidence="8">
    <location>
        <begin position="82"/>
        <end position="100"/>
    </location>
</feature>
<dbReference type="InterPro" id="IPR004812">
    <property type="entry name" value="Efflux_drug-R_Bcr/CmlA"/>
</dbReference>
<dbReference type="RefSeq" id="WP_191772431.1">
    <property type="nucleotide sequence ID" value="NZ_JACYFU010000001.1"/>
</dbReference>
<comment type="similarity">
    <text evidence="2 8">Belongs to the major facilitator superfamily. Bcr/CmlA family.</text>
</comment>
<dbReference type="PANTHER" id="PTHR23502">
    <property type="entry name" value="MAJOR FACILITATOR SUPERFAMILY"/>
    <property type="match status" value="1"/>
</dbReference>
<feature type="transmembrane region" description="Helical" evidence="8">
    <location>
        <begin position="339"/>
        <end position="361"/>
    </location>
</feature>
<evidence type="ECO:0000256" key="1">
    <source>
        <dbReference type="ARBA" id="ARBA00004651"/>
    </source>
</evidence>